<dbReference type="SMART" id="SM00382">
    <property type="entry name" value="AAA"/>
    <property type="match status" value="1"/>
</dbReference>
<evidence type="ECO:0000256" key="7">
    <source>
        <dbReference type="ARBA" id="ARBA00022840"/>
    </source>
</evidence>
<keyword evidence="5" id="KW-0547">Nucleotide-binding</keyword>
<evidence type="ECO:0000256" key="5">
    <source>
        <dbReference type="ARBA" id="ARBA00022741"/>
    </source>
</evidence>
<dbReference type="GO" id="GO:0005730">
    <property type="term" value="C:nucleolus"/>
    <property type="evidence" value="ECO:0007669"/>
    <property type="project" value="UniProtKB-SubCell"/>
</dbReference>
<dbReference type="Pfam" id="PF16575">
    <property type="entry name" value="CLP1_P"/>
    <property type="match status" value="1"/>
</dbReference>
<keyword evidence="6 11" id="KW-0418">Kinase</keyword>
<dbReference type="FunCoup" id="A0A2P6NK25">
    <property type="interactions" value="377"/>
</dbReference>
<evidence type="ECO:0000256" key="1">
    <source>
        <dbReference type="ARBA" id="ARBA00004604"/>
    </source>
</evidence>
<dbReference type="InterPro" id="IPR027417">
    <property type="entry name" value="P-loop_NTPase"/>
</dbReference>
<name>A0A2P6NK25_9EUKA</name>
<organism evidence="11 12">
    <name type="scientific">Planoprotostelium fungivorum</name>
    <dbReference type="NCBI Taxonomy" id="1890364"/>
    <lineage>
        <taxon>Eukaryota</taxon>
        <taxon>Amoebozoa</taxon>
        <taxon>Evosea</taxon>
        <taxon>Variosea</taxon>
        <taxon>Cavosteliida</taxon>
        <taxon>Cavosteliaceae</taxon>
        <taxon>Planoprotostelium</taxon>
    </lineage>
</organism>
<evidence type="ECO:0000256" key="4">
    <source>
        <dbReference type="ARBA" id="ARBA00022679"/>
    </source>
</evidence>
<evidence type="ECO:0000256" key="2">
    <source>
        <dbReference type="ARBA" id="ARBA00011003"/>
    </source>
</evidence>
<keyword evidence="8" id="KW-0539">Nucleus</keyword>
<dbReference type="AlphaFoldDB" id="A0A2P6NK25"/>
<dbReference type="GO" id="GO:0000448">
    <property type="term" value="P:cleavage in ITS2 between 5.8S rRNA and LSU-rRNA of tricistronic rRNA transcript (SSU-rRNA, 5.8S rRNA, LSU-rRNA)"/>
    <property type="evidence" value="ECO:0007669"/>
    <property type="project" value="TreeGrafter"/>
</dbReference>
<dbReference type="Pfam" id="PF25467">
    <property type="entry name" value="NOL9_C"/>
    <property type="match status" value="1"/>
</dbReference>
<dbReference type="GO" id="GO:0005524">
    <property type="term" value="F:ATP binding"/>
    <property type="evidence" value="ECO:0007669"/>
    <property type="project" value="UniProtKB-KW"/>
</dbReference>
<feature type="region of interest" description="Disordered" evidence="9">
    <location>
        <begin position="1"/>
        <end position="108"/>
    </location>
</feature>
<dbReference type="PANTHER" id="PTHR12755:SF3">
    <property type="entry name" value="POLYNUCLEOTIDE 5'-HYDROXYL-KINASE NOL9"/>
    <property type="match status" value="1"/>
</dbReference>
<accession>A0A2P6NK25</accession>
<keyword evidence="4" id="KW-0808">Transferase</keyword>
<comment type="similarity">
    <text evidence="2">Belongs to the Clp1 family. NOL9/GRC3 subfamily.</text>
</comment>
<comment type="subcellular location">
    <subcellularLocation>
        <location evidence="1">Nucleus</location>
        <location evidence="1">Nucleolus</location>
    </subcellularLocation>
</comment>
<keyword evidence="12" id="KW-1185">Reference proteome</keyword>
<evidence type="ECO:0000256" key="3">
    <source>
        <dbReference type="ARBA" id="ARBA00022552"/>
    </source>
</evidence>
<keyword evidence="3" id="KW-0698">rRNA processing</keyword>
<evidence type="ECO:0000256" key="6">
    <source>
        <dbReference type="ARBA" id="ARBA00022777"/>
    </source>
</evidence>
<dbReference type="InterPro" id="IPR057570">
    <property type="entry name" value="NOL9_C"/>
</dbReference>
<evidence type="ECO:0000256" key="8">
    <source>
        <dbReference type="ARBA" id="ARBA00023242"/>
    </source>
</evidence>
<evidence type="ECO:0000313" key="11">
    <source>
        <dbReference type="EMBL" id="PRP84318.1"/>
    </source>
</evidence>
<dbReference type="InParanoid" id="A0A2P6NK25"/>
<dbReference type="STRING" id="1890364.A0A2P6NK25"/>
<dbReference type="InterPro" id="IPR045116">
    <property type="entry name" value="Clp1/Grc3"/>
</dbReference>
<keyword evidence="7" id="KW-0067">ATP-binding</keyword>
<feature type="compositionally biased region" description="Polar residues" evidence="9">
    <location>
        <begin position="73"/>
        <end position="86"/>
    </location>
</feature>
<sequence length="659" mass="74062">MNMYDVLKPKKPTSKSIPKELNPPKKKQKVSIDESSKAGNKQKKEKSSGKNLPTKDSASDGDSDIASSIPSSQTNVQSPERSQKSASVKKMKDSSTQTVSSLDPKLPTLGKSRWLSNVGLQGNQPSQSLDTTGSITEISTFQNNVVRLPPPFDHHLVLFFHPRQRFYFIGNCHVMVHRGMMRIQGSTMCGGSSYSQPLHSPPGTSAIYMECIGAMHVNSKWLENVEREEMEGDLKEQIEKIIREHDQTSEVPHEAVVIIRTQSGRRLIEEENRPFPKMIDFDAVLSWETRVIQVDDSWHRVELHMIDSFEAKKPNIVMMGGPSGSGKSTTARCLVNLLLDMYGQVAFFEGDPGQCEFTPPGQISMNIVERPIIGPPWTHLQAPITSRYFGGSSAGDDPEHYVQCLRQVWNNFKKHPKFGEIPVVVNTMGWVVGQGLQMLQELYDITKPDTLVEMHRPGSRPIMLTSTDDREEAKHIILTGYRKVARGGKISAKDKRDLALTRYFGQDVHVKPVASIKWKYLRMSILFESVKPSQTFWAINASLIGLCIDRSAIRFSDDRERKFVEEEELPVILQEQPLCECVGLGIVRSVDMANRQIHISTPLSMDVLSQVNTILRGNIELPNSLACTPFDPSERPYMPLSTIKLINWAGDTVAPKRNW</sequence>
<dbReference type="OrthoDB" id="2405412at2759"/>
<dbReference type="Gene3D" id="3.40.50.300">
    <property type="entry name" value="P-loop containing nucleotide triphosphate hydrolases"/>
    <property type="match status" value="1"/>
</dbReference>
<dbReference type="EMBL" id="MDYQ01000065">
    <property type="protein sequence ID" value="PRP84318.1"/>
    <property type="molecule type" value="Genomic_DNA"/>
</dbReference>
<dbReference type="GO" id="GO:0051731">
    <property type="term" value="F:polynucleotide 5'-hydroxyl-kinase activity"/>
    <property type="evidence" value="ECO:0007669"/>
    <property type="project" value="InterPro"/>
</dbReference>
<evidence type="ECO:0000256" key="9">
    <source>
        <dbReference type="SAM" id="MobiDB-lite"/>
    </source>
</evidence>
<comment type="caution">
    <text evidence="11">The sequence shown here is derived from an EMBL/GenBank/DDBJ whole genome shotgun (WGS) entry which is preliminary data.</text>
</comment>
<feature type="domain" description="AAA+ ATPase" evidence="10">
    <location>
        <begin position="313"/>
        <end position="514"/>
    </location>
</feature>
<gene>
    <name evidence="11" type="ORF">PROFUN_07619</name>
</gene>
<dbReference type="SUPFAM" id="SSF52540">
    <property type="entry name" value="P-loop containing nucleoside triphosphate hydrolases"/>
    <property type="match status" value="2"/>
</dbReference>
<dbReference type="PANTHER" id="PTHR12755">
    <property type="entry name" value="CLEAVAGE/POLYADENYLATION FACTOR IA SUBUNIT CLP1P"/>
    <property type="match status" value="1"/>
</dbReference>
<protein>
    <submittedName>
        <fullName evidence="11">Polynucleotide 5'-hydroxyl-kinase NOL9-like</fullName>
    </submittedName>
</protein>
<evidence type="ECO:0000313" key="12">
    <source>
        <dbReference type="Proteomes" id="UP000241769"/>
    </source>
</evidence>
<proteinExistence type="inferred from homology"/>
<dbReference type="Proteomes" id="UP000241769">
    <property type="component" value="Unassembled WGS sequence"/>
</dbReference>
<dbReference type="InterPro" id="IPR032319">
    <property type="entry name" value="CLP1_P"/>
</dbReference>
<dbReference type="InterPro" id="IPR003593">
    <property type="entry name" value="AAA+_ATPase"/>
</dbReference>
<evidence type="ECO:0000259" key="10">
    <source>
        <dbReference type="SMART" id="SM00382"/>
    </source>
</evidence>
<reference evidence="11 12" key="1">
    <citation type="journal article" date="2018" name="Genome Biol. Evol.">
        <title>Multiple Roots of Fruiting Body Formation in Amoebozoa.</title>
        <authorList>
            <person name="Hillmann F."/>
            <person name="Forbes G."/>
            <person name="Novohradska S."/>
            <person name="Ferling I."/>
            <person name="Riege K."/>
            <person name="Groth M."/>
            <person name="Westermann M."/>
            <person name="Marz M."/>
            <person name="Spaller T."/>
            <person name="Winckler T."/>
            <person name="Schaap P."/>
            <person name="Glockner G."/>
        </authorList>
    </citation>
    <scope>NUCLEOTIDE SEQUENCE [LARGE SCALE GENOMIC DNA]</scope>
    <source>
        <strain evidence="11 12">Jena</strain>
    </source>
</reference>